<accession>A0A0R2K9F4</accession>
<dbReference type="GO" id="GO:0005886">
    <property type="term" value="C:plasma membrane"/>
    <property type="evidence" value="ECO:0007669"/>
    <property type="project" value="UniProtKB-SubCell"/>
</dbReference>
<feature type="transmembrane region" description="Helical" evidence="6">
    <location>
        <begin position="100"/>
        <end position="117"/>
    </location>
</feature>
<feature type="transmembrane region" description="Helical" evidence="6">
    <location>
        <begin position="137"/>
        <end position="163"/>
    </location>
</feature>
<dbReference type="PATRIC" id="fig|319653.3.peg.1324"/>
<dbReference type="RefSeq" id="WP_057805239.1">
    <property type="nucleotide sequence ID" value="NZ_BJYP01000010.1"/>
</dbReference>
<reference evidence="8 10" key="2">
    <citation type="submission" date="2016-10" db="EMBL/GenBank/DDBJ databases">
        <authorList>
            <person name="Varghese N."/>
            <person name="Submissions S."/>
        </authorList>
    </citation>
    <scope>NUCLEOTIDE SEQUENCE [LARGE SCALE GENOMIC DNA]</scope>
    <source>
        <strain evidence="8 10">CGMCC 1.3889</strain>
    </source>
</reference>
<evidence type="ECO:0000313" key="9">
    <source>
        <dbReference type="Proteomes" id="UP000051749"/>
    </source>
</evidence>
<dbReference type="EMBL" id="JQBY01000003">
    <property type="protein sequence ID" value="KRN83274.1"/>
    <property type="molecule type" value="Genomic_DNA"/>
</dbReference>
<dbReference type="PANTHER" id="PTHR43701:SF2">
    <property type="entry name" value="MEMBRANE TRANSPORTER PROTEIN YJNA-RELATED"/>
    <property type="match status" value="1"/>
</dbReference>
<proteinExistence type="inferred from homology"/>
<dbReference type="AlphaFoldDB" id="A0A0R2K9F4"/>
<dbReference type="PANTHER" id="PTHR43701">
    <property type="entry name" value="MEMBRANE TRANSPORTER PROTEIN MJ0441-RELATED"/>
    <property type="match status" value="1"/>
</dbReference>
<evidence type="ECO:0000256" key="4">
    <source>
        <dbReference type="ARBA" id="ARBA00022989"/>
    </source>
</evidence>
<evidence type="ECO:0000313" key="7">
    <source>
        <dbReference type="EMBL" id="KRN83274.1"/>
    </source>
</evidence>
<dbReference type="STRING" id="319653.SAMN04487973_10467"/>
<sequence>MLQFISLVLIGLLVGIFVISMGGGGGAIYLGVLTAVFNLAPASAAATSIITALPSLAIGSWLYYRQRQINFHLGNIMLLAAIPSVIVGALIAPFIPTKVYNVIIGLILLILGIQVLYKLRNGSKPTTANTSKTLPTIFGIISGLMVGVAGLSGGGPIMAGLLLMGASMIQASATSSYVLVCMSVVGALTHLSGGQVDWAVGISLMCGAIVGAAIAPKLMTKFAVGRGAVILNIIMGVLLVFMGIKTLLN</sequence>
<organism evidence="7 9">
    <name type="scientific">Pediococcus ethanolidurans</name>
    <dbReference type="NCBI Taxonomy" id="319653"/>
    <lineage>
        <taxon>Bacteria</taxon>
        <taxon>Bacillati</taxon>
        <taxon>Bacillota</taxon>
        <taxon>Bacilli</taxon>
        <taxon>Lactobacillales</taxon>
        <taxon>Lactobacillaceae</taxon>
        <taxon>Pediococcus</taxon>
    </lineage>
</organism>
<comment type="similarity">
    <text evidence="2 6">Belongs to the 4-toluene sulfonate uptake permease (TSUP) (TC 2.A.102) family.</text>
</comment>
<dbReference type="Pfam" id="PF01925">
    <property type="entry name" value="TauE"/>
    <property type="match status" value="1"/>
</dbReference>
<name>A0A0R2K9F4_9LACO</name>
<feature type="transmembrane region" description="Helical" evidence="6">
    <location>
        <begin position="196"/>
        <end position="215"/>
    </location>
</feature>
<gene>
    <name evidence="7" type="ORF">IV87_GL001307</name>
    <name evidence="8" type="ORF">SAMN04487973_10467</name>
</gene>
<protein>
    <recommendedName>
        <fullName evidence="6">Probable membrane transporter protein</fullName>
    </recommendedName>
</protein>
<feature type="transmembrane region" description="Helical" evidence="6">
    <location>
        <begin position="76"/>
        <end position="94"/>
    </location>
</feature>
<comment type="subcellular location">
    <subcellularLocation>
        <location evidence="6">Cell membrane</location>
        <topology evidence="6">Multi-pass membrane protein</topology>
    </subcellularLocation>
    <subcellularLocation>
        <location evidence="1">Membrane</location>
        <topology evidence="1">Multi-pass membrane protein</topology>
    </subcellularLocation>
</comment>
<evidence type="ECO:0000256" key="3">
    <source>
        <dbReference type="ARBA" id="ARBA00022692"/>
    </source>
</evidence>
<evidence type="ECO:0000256" key="6">
    <source>
        <dbReference type="RuleBase" id="RU363041"/>
    </source>
</evidence>
<keyword evidence="6" id="KW-1003">Cell membrane</keyword>
<dbReference type="OrthoDB" id="2324380at2"/>
<evidence type="ECO:0000256" key="2">
    <source>
        <dbReference type="ARBA" id="ARBA00009142"/>
    </source>
</evidence>
<evidence type="ECO:0000256" key="1">
    <source>
        <dbReference type="ARBA" id="ARBA00004141"/>
    </source>
</evidence>
<dbReference type="GeneID" id="76042888"/>
<dbReference type="InterPro" id="IPR051598">
    <property type="entry name" value="TSUP/Inactive_protease-like"/>
</dbReference>
<feature type="transmembrane region" description="Helical" evidence="6">
    <location>
        <begin position="7"/>
        <end position="32"/>
    </location>
</feature>
<feature type="transmembrane region" description="Helical" evidence="6">
    <location>
        <begin position="227"/>
        <end position="248"/>
    </location>
</feature>
<keyword evidence="10" id="KW-1185">Reference proteome</keyword>
<keyword evidence="3 6" id="KW-0812">Transmembrane</keyword>
<keyword evidence="5 6" id="KW-0472">Membrane</keyword>
<feature type="transmembrane region" description="Helical" evidence="6">
    <location>
        <begin position="44"/>
        <end position="64"/>
    </location>
</feature>
<dbReference type="Proteomes" id="UP000182818">
    <property type="component" value="Unassembled WGS sequence"/>
</dbReference>
<keyword evidence="4 6" id="KW-1133">Transmembrane helix</keyword>
<comment type="caution">
    <text evidence="7">The sequence shown here is derived from an EMBL/GenBank/DDBJ whole genome shotgun (WGS) entry which is preliminary data.</text>
</comment>
<dbReference type="EMBL" id="FOGK01000004">
    <property type="protein sequence ID" value="SER30267.1"/>
    <property type="molecule type" value="Genomic_DNA"/>
</dbReference>
<evidence type="ECO:0000313" key="8">
    <source>
        <dbReference type="EMBL" id="SER30267.1"/>
    </source>
</evidence>
<reference evidence="7 9" key="1">
    <citation type="journal article" date="2015" name="Genome Announc.">
        <title>Expanding the biotechnology potential of lactobacilli through comparative genomics of 213 strains and associated genera.</title>
        <authorList>
            <person name="Sun Z."/>
            <person name="Harris H.M."/>
            <person name="McCann A."/>
            <person name="Guo C."/>
            <person name="Argimon S."/>
            <person name="Zhang W."/>
            <person name="Yang X."/>
            <person name="Jeffery I.B."/>
            <person name="Cooney J.C."/>
            <person name="Kagawa T.F."/>
            <person name="Liu W."/>
            <person name="Song Y."/>
            <person name="Salvetti E."/>
            <person name="Wrobel A."/>
            <person name="Rasinkangas P."/>
            <person name="Parkhill J."/>
            <person name="Rea M.C."/>
            <person name="O'Sullivan O."/>
            <person name="Ritari J."/>
            <person name="Douillard F.P."/>
            <person name="Paul Ross R."/>
            <person name="Yang R."/>
            <person name="Briner A.E."/>
            <person name="Felis G.E."/>
            <person name="de Vos W.M."/>
            <person name="Barrangou R."/>
            <person name="Klaenhammer T.R."/>
            <person name="Caufield P.W."/>
            <person name="Cui Y."/>
            <person name="Zhang H."/>
            <person name="O'Toole P.W."/>
        </authorList>
    </citation>
    <scope>NUCLEOTIDE SEQUENCE [LARGE SCALE GENOMIC DNA]</scope>
    <source>
        <strain evidence="7 9">DSM 22301</strain>
    </source>
</reference>
<dbReference type="InterPro" id="IPR002781">
    <property type="entry name" value="TM_pro_TauE-like"/>
</dbReference>
<dbReference type="Proteomes" id="UP000051749">
    <property type="component" value="Unassembled WGS sequence"/>
</dbReference>
<evidence type="ECO:0000313" key="10">
    <source>
        <dbReference type="Proteomes" id="UP000182818"/>
    </source>
</evidence>
<evidence type="ECO:0000256" key="5">
    <source>
        <dbReference type="ARBA" id="ARBA00023136"/>
    </source>
</evidence>